<proteinExistence type="predicted"/>
<dbReference type="EMBL" id="BARV01037148">
    <property type="protein sequence ID" value="GAI48073.1"/>
    <property type="molecule type" value="Genomic_DNA"/>
</dbReference>
<organism evidence="1">
    <name type="scientific">marine sediment metagenome</name>
    <dbReference type="NCBI Taxonomy" id="412755"/>
    <lineage>
        <taxon>unclassified sequences</taxon>
        <taxon>metagenomes</taxon>
        <taxon>ecological metagenomes</taxon>
    </lineage>
</organism>
<dbReference type="AlphaFoldDB" id="X1NWW0"/>
<reference evidence="1" key="1">
    <citation type="journal article" date="2014" name="Front. Microbiol.">
        <title>High frequency of phylogenetically diverse reductive dehalogenase-homologous genes in deep subseafloor sedimentary metagenomes.</title>
        <authorList>
            <person name="Kawai M."/>
            <person name="Futagami T."/>
            <person name="Toyoda A."/>
            <person name="Takaki Y."/>
            <person name="Nishi S."/>
            <person name="Hori S."/>
            <person name="Arai W."/>
            <person name="Tsubouchi T."/>
            <person name="Morono Y."/>
            <person name="Uchiyama I."/>
            <person name="Ito T."/>
            <person name="Fujiyama A."/>
            <person name="Inagaki F."/>
            <person name="Takami H."/>
        </authorList>
    </citation>
    <scope>NUCLEOTIDE SEQUENCE</scope>
    <source>
        <strain evidence="1">Expedition CK06-06</strain>
    </source>
</reference>
<name>X1NWW0_9ZZZZ</name>
<gene>
    <name evidence="1" type="ORF">S06H3_57539</name>
</gene>
<accession>X1NWW0</accession>
<evidence type="ECO:0000313" key="1">
    <source>
        <dbReference type="EMBL" id="GAI48073.1"/>
    </source>
</evidence>
<comment type="caution">
    <text evidence="1">The sequence shown here is derived from an EMBL/GenBank/DDBJ whole genome shotgun (WGS) entry which is preliminary data.</text>
</comment>
<protein>
    <submittedName>
        <fullName evidence="1">Uncharacterized protein</fullName>
    </submittedName>
</protein>
<feature type="non-terminal residue" evidence="1">
    <location>
        <position position="139"/>
    </location>
</feature>
<sequence length="139" mass="15834">MGARELYVDRQVVDPNWVPRDDERYFGRNDRGWHVIYQTLANSYGSLGRRNYIDPDAFSGHNFSFYLPNPTIKPPYPTMEPQTYTKLLTVGDISRILTIGHGTTPDSTIGQKLLEIGQLWETDKSEDSNAVIINCTVSH</sequence>